<keyword evidence="2" id="KW-1185">Reference proteome</keyword>
<name>A0ABP9WWX7_9CHLR</name>
<dbReference type="RefSeq" id="WP_345721336.1">
    <property type="nucleotide sequence ID" value="NZ_BAABRU010000004.1"/>
</dbReference>
<dbReference type="EMBL" id="BAABRU010000004">
    <property type="protein sequence ID" value="GAA5527718.1"/>
    <property type="molecule type" value="Genomic_DNA"/>
</dbReference>
<evidence type="ECO:0000313" key="1">
    <source>
        <dbReference type="EMBL" id="GAA5527718.1"/>
    </source>
</evidence>
<protein>
    <submittedName>
        <fullName evidence="1">Uncharacterized protein</fullName>
    </submittedName>
</protein>
<gene>
    <name evidence="1" type="ORF">Hgul01_01511</name>
</gene>
<dbReference type="Proteomes" id="UP001428290">
    <property type="component" value="Unassembled WGS sequence"/>
</dbReference>
<comment type="caution">
    <text evidence="1">The sequence shown here is derived from an EMBL/GenBank/DDBJ whole genome shotgun (WGS) entry which is preliminary data.</text>
</comment>
<organism evidence="1 2">
    <name type="scientific">Herpetosiphon gulosus</name>
    <dbReference type="NCBI Taxonomy" id="1973496"/>
    <lineage>
        <taxon>Bacteria</taxon>
        <taxon>Bacillati</taxon>
        <taxon>Chloroflexota</taxon>
        <taxon>Chloroflexia</taxon>
        <taxon>Herpetosiphonales</taxon>
        <taxon>Herpetosiphonaceae</taxon>
        <taxon>Herpetosiphon</taxon>
    </lineage>
</organism>
<proteinExistence type="predicted"/>
<reference evidence="1 2" key="1">
    <citation type="submission" date="2024-02" db="EMBL/GenBank/DDBJ databases">
        <title>Herpetosiphon gulosus NBRC 112829.</title>
        <authorList>
            <person name="Ichikawa N."/>
            <person name="Katano-Makiyama Y."/>
            <person name="Hidaka K."/>
        </authorList>
    </citation>
    <scope>NUCLEOTIDE SEQUENCE [LARGE SCALE GENOMIC DNA]</scope>
    <source>
        <strain evidence="1 2">NBRC 112829</strain>
    </source>
</reference>
<evidence type="ECO:0000313" key="2">
    <source>
        <dbReference type="Proteomes" id="UP001428290"/>
    </source>
</evidence>
<accession>A0ABP9WWX7</accession>
<sequence length="74" mass="8287">MSMVIETQTYTIKISPNTAEHSISIVRSDGIEATCYQLNEVITVVEVLGGRGWWQQHQTQVRSLLEACFGETVC</sequence>